<dbReference type="SUPFAM" id="SSF117281">
    <property type="entry name" value="Kelch motif"/>
    <property type="match status" value="1"/>
</dbReference>
<dbReference type="Gene3D" id="2.120.10.80">
    <property type="entry name" value="Kelch-type beta propeller"/>
    <property type="match status" value="1"/>
</dbReference>
<dbReference type="InterPro" id="IPR000210">
    <property type="entry name" value="BTB/POZ_dom"/>
</dbReference>
<dbReference type="PANTHER" id="PTHR24412">
    <property type="entry name" value="KELCH PROTEIN"/>
    <property type="match status" value="1"/>
</dbReference>
<dbReference type="PROSITE" id="PS50097">
    <property type="entry name" value="BTB"/>
    <property type="match status" value="1"/>
</dbReference>
<proteinExistence type="predicted"/>
<dbReference type="FunFam" id="1.25.40.420:FF:000001">
    <property type="entry name" value="Kelch-like family member 12"/>
    <property type="match status" value="1"/>
</dbReference>
<dbReference type="SMART" id="SM00225">
    <property type="entry name" value="BTB"/>
    <property type="match status" value="1"/>
</dbReference>
<protein>
    <submittedName>
        <fullName evidence="5">Kelch-like protein 6 isoform X2</fullName>
    </submittedName>
</protein>
<dbReference type="SUPFAM" id="SSF54695">
    <property type="entry name" value="POZ domain"/>
    <property type="match status" value="1"/>
</dbReference>
<dbReference type="InterPro" id="IPR017096">
    <property type="entry name" value="BTB-kelch_protein"/>
</dbReference>
<dbReference type="Pfam" id="PF07707">
    <property type="entry name" value="BACK"/>
    <property type="match status" value="1"/>
</dbReference>
<organism evidence="4 5">
    <name type="scientific">Branchiostoma floridae</name>
    <name type="common">Florida lancelet</name>
    <name type="synonym">Amphioxus</name>
    <dbReference type="NCBI Taxonomy" id="7739"/>
    <lineage>
        <taxon>Eukaryota</taxon>
        <taxon>Metazoa</taxon>
        <taxon>Chordata</taxon>
        <taxon>Cephalochordata</taxon>
        <taxon>Leptocardii</taxon>
        <taxon>Amphioxiformes</taxon>
        <taxon>Branchiostomatidae</taxon>
        <taxon>Branchiostoma</taxon>
    </lineage>
</organism>
<dbReference type="InterPro" id="IPR011705">
    <property type="entry name" value="BACK"/>
</dbReference>
<evidence type="ECO:0000256" key="2">
    <source>
        <dbReference type="ARBA" id="ARBA00022737"/>
    </source>
</evidence>
<keyword evidence="1" id="KW-0880">Kelch repeat</keyword>
<name>A0A9J7L5C8_BRAFL</name>
<dbReference type="SMART" id="SM00875">
    <property type="entry name" value="BACK"/>
    <property type="match status" value="1"/>
</dbReference>
<evidence type="ECO:0000313" key="4">
    <source>
        <dbReference type="Proteomes" id="UP000001554"/>
    </source>
</evidence>
<evidence type="ECO:0000259" key="3">
    <source>
        <dbReference type="PROSITE" id="PS50097"/>
    </source>
</evidence>
<dbReference type="Gene3D" id="1.25.40.420">
    <property type="match status" value="1"/>
</dbReference>
<accession>A0A9J7L5C8</accession>
<evidence type="ECO:0000313" key="5">
    <source>
        <dbReference type="RefSeq" id="XP_035676614.1"/>
    </source>
</evidence>
<dbReference type="PANTHER" id="PTHR24412:SF272">
    <property type="entry name" value="KELCH-LIKE PROTEIN DIABLO"/>
    <property type="match status" value="1"/>
</dbReference>
<feature type="domain" description="BTB" evidence="3">
    <location>
        <begin position="35"/>
        <end position="102"/>
    </location>
</feature>
<dbReference type="InterPro" id="IPR011333">
    <property type="entry name" value="SKP1/BTB/POZ_sf"/>
</dbReference>
<keyword evidence="4" id="KW-1185">Reference proteome</keyword>
<keyword evidence="2" id="KW-0677">Repeat</keyword>
<reference evidence="4" key="1">
    <citation type="journal article" date="2020" name="Nat. Ecol. Evol.">
        <title>Deeply conserved synteny resolves early events in vertebrate evolution.</title>
        <authorList>
            <person name="Simakov O."/>
            <person name="Marletaz F."/>
            <person name="Yue J.X."/>
            <person name="O'Connell B."/>
            <person name="Jenkins J."/>
            <person name="Brandt A."/>
            <person name="Calef R."/>
            <person name="Tung C.H."/>
            <person name="Huang T.K."/>
            <person name="Schmutz J."/>
            <person name="Satoh N."/>
            <person name="Yu J.K."/>
            <person name="Putnam N.H."/>
            <person name="Green R.E."/>
            <person name="Rokhsar D.S."/>
        </authorList>
    </citation>
    <scope>NUCLEOTIDE SEQUENCE [LARGE SCALE GENOMIC DNA]</scope>
    <source>
        <strain evidence="4">S238N-H82</strain>
    </source>
</reference>
<evidence type="ECO:0000256" key="1">
    <source>
        <dbReference type="ARBA" id="ARBA00022441"/>
    </source>
</evidence>
<reference evidence="5" key="2">
    <citation type="submission" date="2025-08" db="UniProtKB">
        <authorList>
            <consortium name="RefSeq"/>
        </authorList>
    </citation>
    <scope>IDENTIFICATION</scope>
    <source>
        <strain evidence="5">S238N-H82</strain>
        <tissue evidence="5">Testes</tissue>
    </source>
</reference>
<dbReference type="Pfam" id="PF00651">
    <property type="entry name" value="BTB"/>
    <property type="match status" value="1"/>
</dbReference>
<dbReference type="Pfam" id="PF24681">
    <property type="entry name" value="Kelch_KLHDC2_KLHL20_DRC7"/>
    <property type="match status" value="1"/>
</dbReference>
<dbReference type="Gene3D" id="3.30.710.10">
    <property type="entry name" value="Potassium Channel Kv1.1, Chain A"/>
    <property type="match status" value="1"/>
</dbReference>
<sequence>MENRMDDDPGDPVDSSFAARFFEELRSMRSEGLLVDVTLCVEGKEIPCHRVVLSACSNYFQAMFSGNHSESKKDKIEMGGVSAEALRLLVDYAYTSKININKDNVQSLFVAANMLQFMHVEMACEKFLTVNLSADTCMATWALAEKMFSEELADTARHCAIKNLEEACKTEEFLQLPIYELQRYISDVELHAKKEEQVLEAIMLWTRHDLKERQRDLKDLLQCVCFSRIDKNYIKNILKEDKVLAKVPGVKKLTKDKALHQNLRTITQNDILVLGGVKDHYLAGDVGMNDSVYRLELDSNCVDSNPLPQQIQESVGFAACVLKDDVIVTGGNKSLRQAWRYKPSQKSLMWLGSLNKGRWRHGMAVLEGKVYVAGGCIRVDDDVCILADVEVYNERTNRWRKAAPLLKAVCNFGLTSCCGKLYAFGGVVDPTTHMKTDSLQCYDPSQNKWVFKMRMPTAMGNIKACTVNDEIYLVGGPLERAMRFQPNEDSMCYEDMADRLAPWDHCSATVCGREIYITGGQTEPEIVELNLSEHSPNLRFLHLDNHATVQCFDTILDTMVTIKDLPLALDGHCTVTIAKDSN</sequence>
<dbReference type="AlphaFoldDB" id="A0A9J7L5C8"/>
<dbReference type="SMART" id="SM00612">
    <property type="entry name" value="Kelch"/>
    <property type="match status" value="3"/>
</dbReference>
<dbReference type="GeneID" id="118415866"/>
<dbReference type="InterPro" id="IPR015915">
    <property type="entry name" value="Kelch-typ_b-propeller"/>
</dbReference>
<gene>
    <name evidence="5" type="primary">LOC118415866</name>
</gene>
<dbReference type="InterPro" id="IPR006652">
    <property type="entry name" value="Kelch_1"/>
</dbReference>
<dbReference type="PIRSF" id="PIRSF037037">
    <property type="entry name" value="Kelch-like_protein_gigaxonin"/>
    <property type="match status" value="1"/>
</dbReference>
<dbReference type="Proteomes" id="UP000001554">
    <property type="component" value="Chromosome 5"/>
</dbReference>
<dbReference type="RefSeq" id="XP_035676614.1">
    <property type="nucleotide sequence ID" value="XM_035820721.1"/>
</dbReference>